<evidence type="ECO:0000256" key="1">
    <source>
        <dbReference type="ARBA" id="ARBA00023157"/>
    </source>
</evidence>
<evidence type="ECO:0000313" key="3">
    <source>
        <dbReference type="EMBL" id="MED6234256.1"/>
    </source>
</evidence>
<keyword evidence="1" id="KW-1015">Disulfide bond</keyword>
<gene>
    <name evidence="3" type="ORF">ATANTOWER_025483</name>
</gene>
<reference evidence="3 4" key="1">
    <citation type="submission" date="2021-07" db="EMBL/GenBank/DDBJ databases">
        <authorList>
            <person name="Palmer J.M."/>
        </authorList>
    </citation>
    <scope>NUCLEOTIDE SEQUENCE [LARGE SCALE GENOMIC DNA]</scope>
    <source>
        <strain evidence="3 4">AT_MEX2019</strain>
        <tissue evidence="3">Muscle</tissue>
    </source>
</reference>
<dbReference type="InterPro" id="IPR033116">
    <property type="entry name" value="TRYPSIN_SER"/>
</dbReference>
<dbReference type="PANTHER" id="PTHR24252:SF7">
    <property type="entry name" value="HYALIN"/>
    <property type="match status" value="1"/>
</dbReference>
<dbReference type="Gene3D" id="2.40.10.10">
    <property type="entry name" value="Trypsin-like serine proteases"/>
    <property type="match status" value="2"/>
</dbReference>
<sequence>MLCAGLLEGGKDSCQGDSGSPMVSKQGGRWIQAGIVSFGEGCAEPNFPGVYTRVSQYENWINSIINNNQPGFISFTSIGTDSDLISSCTTTLTTPTKPEPVFCGQAPLGSSILDGDLEASAGMWPWMVSLQKRGQHVCGGTLVSESSVLTNADCFSG</sequence>
<keyword evidence="4" id="KW-1185">Reference proteome</keyword>
<proteinExistence type="predicted"/>
<evidence type="ECO:0000313" key="4">
    <source>
        <dbReference type="Proteomes" id="UP001345963"/>
    </source>
</evidence>
<feature type="non-terminal residue" evidence="3">
    <location>
        <position position="157"/>
    </location>
</feature>
<dbReference type="Proteomes" id="UP001345963">
    <property type="component" value="Unassembled WGS sequence"/>
</dbReference>
<feature type="domain" description="Peptidase S1" evidence="2">
    <location>
        <begin position="1"/>
        <end position="66"/>
    </location>
</feature>
<dbReference type="EMBL" id="JAHUTI010005902">
    <property type="protein sequence ID" value="MED6234256.1"/>
    <property type="molecule type" value="Genomic_DNA"/>
</dbReference>
<evidence type="ECO:0000259" key="2">
    <source>
        <dbReference type="PROSITE" id="PS50240"/>
    </source>
</evidence>
<organism evidence="3 4">
    <name type="scientific">Ataeniobius toweri</name>
    <dbReference type="NCBI Taxonomy" id="208326"/>
    <lineage>
        <taxon>Eukaryota</taxon>
        <taxon>Metazoa</taxon>
        <taxon>Chordata</taxon>
        <taxon>Craniata</taxon>
        <taxon>Vertebrata</taxon>
        <taxon>Euteleostomi</taxon>
        <taxon>Actinopterygii</taxon>
        <taxon>Neopterygii</taxon>
        <taxon>Teleostei</taxon>
        <taxon>Neoteleostei</taxon>
        <taxon>Acanthomorphata</taxon>
        <taxon>Ovalentaria</taxon>
        <taxon>Atherinomorphae</taxon>
        <taxon>Cyprinodontiformes</taxon>
        <taxon>Goodeidae</taxon>
        <taxon>Ataeniobius</taxon>
    </lineage>
</organism>
<accession>A0ABU7A8U9</accession>
<dbReference type="PANTHER" id="PTHR24252">
    <property type="entry name" value="ACROSIN-RELATED"/>
    <property type="match status" value="1"/>
</dbReference>
<dbReference type="PROSITE" id="PS00135">
    <property type="entry name" value="TRYPSIN_SER"/>
    <property type="match status" value="1"/>
</dbReference>
<comment type="caution">
    <text evidence="3">The sequence shown here is derived from an EMBL/GenBank/DDBJ whole genome shotgun (WGS) entry which is preliminary data.</text>
</comment>
<dbReference type="PROSITE" id="PS50240">
    <property type="entry name" value="TRYPSIN_DOM"/>
    <property type="match status" value="1"/>
</dbReference>
<dbReference type="SUPFAM" id="SSF50494">
    <property type="entry name" value="Trypsin-like serine proteases"/>
    <property type="match status" value="2"/>
</dbReference>
<name>A0ABU7A8U9_9TELE</name>
<dbReference type="InterPro" id="IPR009003">
    <property type="entry name" value="Peptidase_S1_PA"/>
</dbReference>
<dbReference type="InterPro" id="IPR043504">
    <property type="entry name" value="Peptidase_S1_PA_chymotrypsin"/>
</dbReference>
<dbReference type="Pfam" id="PF00089">
    <property type="entry name" value="Trypsin"/>
    <property type="match status" value="2"/>
</dbReference>
<dbReference type="InterPro" id="IPR001254">
    <property type="entry name" value="Trypsin_dom"/>
</dbReference>
<protein>
    <recommendedName>
        <fullName evidence="2">Peptidase S1 domain-containing protein</fullName>
    </recommendedName>
</protein>